<dbReference type="GO" id="GO:0016706">
    <property type="term" value="F:2-oxoglutarate-dependent dioxygenase activity"/>
    <property type="evidence" value="ECO:0007669"/>
    <property type="project" value="UniProtKB-ARBA"/>
</dbReference>
<dbReference type="InterPro" id="IPR050295">
    <property type="entry name" value="Plant_2OG-oxidoreductases"/>
</dbReference>
<evidence type="ECO:0000256" key="5">
    <source>
        <dbReference type="SAM" id="MobiDB-lite"/>
    </source>
</evidence>
<feature type="region of interest" description="Disordered" evidence="5">
    <location>
        <begin position="1"/>
        <end position="20"/>
    </location>
</feature>
<evidence type="ECO:0000256" key="1">
    <source>
        <dbReference type="ARBA" id="ARBA00008056"/>
    </source>
</evidence>
<dbReference type="GO" id="GO:0046872">
    <property type="term" value="F:metal ion binding"/>
    <property type="evidence" value="ECO:0007669"/>
    <property type="project" value="UniProtKB-KW"/>
</dbReference>
<dbReference type="Proteomes" id="UP000594638">
    <property type="component" value="Unassembled WGS sequence"/>
</dbReference>
<gene>
    <name evidence="7" type="ORF">OLEA9_A022903</name>
</gene>
<dbReference type="InterPro" id="IPR026992">
    <property type="entry name" value="DIOX_N"/>
</dbReference>
<organism evidence="7 8">
    <name type="scientific">Olea europaea subsp. europaea</name>
    <dbReference type="NCBI Taxonomy" id="158383"/>
    <lineage>
        <taxon>Eukaryota</taxon>
        <taxon>Viridiplantae</taxon>
        <taxon>Streptophyta</taxon>
        <taxon>Embryophyta</taxon>
        <taxon>Tracheophyta</taxon>
        <taxon>Spermatophyta</taxon>
        <taxon>Magnoliopsida</taxon>
        <taxon>eudicotyledons</taxon>
        <taxon>Gunneridae</taxon>
        <taxon>Pentapetalae</taxon>
        <taxon>asterids</taxon>
        <taxon>lamiids</taxon>
        <taxon>Lamiales</taxon>
        <taxon>Oleaceae</taxon>
        <taxon>Oleeae</taxon>
        <taxon>Olea</taxon>
    </lineage>
</organism>
<dbReference type="Gramene" id="OE9A022903T1">
    <property type="protein sequence ID" value="OE9A022903C1"/>
    <property type="gene ID" value="OE9A022903"/>
</dbReference>
<comment type="caution">
    <text evidence="7">The sequence shown here is derived from an EMBL/GenBank/DDBJ whole genome shotgun (WGS) entry which is preliminary data.</text>
</comment>
<keyword evidence="8" id="KW-1185">Reference proteome</keyword>
<name>A0A8S0RIV9_OLEEU</name>
<dbReference type="OrthoDB" id="288590at2759"/>
<reference evidence="7 8" key="1">
    <citation type="submission" date="2019-12" db="EMBL/GenBank/DDBJ databases">
        <authorList>
            <person name="Alioto T."/>
            <person name="Alioto T."/>
            <person name="Gomez Garrido J."/>
        </authorList>
    </citation>
    <scope>NUCLEOTIDE SEQUENCE [LARGE SCALE GENOMIC DNA]</scope>
</reference>
<keyword evidence="4" id="KW-0560">Oxidoreductase</keyword>
<feature type="compositionally biased region" description="Polar residues" evidence="5">
    <location>
        <begin position="8"/>
        <end position="20"/>
    </location>
</feature>
<dbReference type="InterPro" id="IPR044861">
    <property type="entry name" value="IPNS-like_FE2OG_OXY"/>
</dbReference>
<evidence type="ECO:0000259" key="6">
    <source>
        <dbReference type="PROSITE" id="PS51471"/>
    </source>
</evidence>
<protein>
    <submittedName>
        <fullName evidence="7">Iron ascorbate family oxidoreductase</fullName>
    </submittedName>
</protein>
<evidence type="ECO:0000313" key="8">
    <source>
        <dbReference type="Proteomes" id="UP000594638"/>
    </source>
</evidence>
<dbReference type="EMBL" id="CACTIH010003632">
    <property type="protein sequence ID" value="CAA2979676.1"/>
    <property type="molecule type" value="Genomic_DNA"/>
</dbReference>
<evidence type="ECO:0000256" key="2">
    <source>
        <dbReference type="ARBA" id="ARBA00022723"/>
    </source>
</evidence>
<dbReference type="InterPro" id="IPR027443">
    <property type="entry name" value="IPNS-like_sf"/>
</dbReference>
<keyword evidence="2 4" id="KW-0479">Metal-binding</keyword>
<evidence type="ECO:0000313" key="7">
    <source>
        <dbReference type="EMBL" id="CAA2979676.1"/>
    </source>
</evidence>
<dbReference type="GO" id="GO:0002238">
    <property type="term" value="P:response to molecule of fungal origin"/>
    <property type="evidence" value="ECO:0007669"/>
    <property type="project" value="UniProtKB-ARBA"/>
</dbReference>
<evidence type="ECO:0000256" key="3">
    <source>
        <dbReference type="ARBA" id="ARBA00023004"/>
    </source>
</evidence>
<sequence length="363" mass="40723">MAAMATDLPQQPVATSVEPSNMNSGVKVLAESTDLKSIPSEFSFVNEPTGSNSDSIPIIDFSLLTSGNPDQRSKVIQELGKACEEWGFFVLVNHGIQETLMKATIDRSLEFFDLPEEEKRKYESKHVSDPIKYGRGSVITTSDKKIFLWRDFIKSYVHPEFHCPDKPQNFREIIFEYAERSRFVARTLLQGISENLGLEEGFIEEALKLDSMFQLFAANYYPPCPQPDQAIGLPPHTDHGLLTFLIHNEVAGLQIQHNGKWFNTNSPQNSILVNTADQLEIFSNGRYKSVKHRAVVNNQSTRISVVIPNGPAPDAIVGPASPLVQRDGRPLYRPLKYIDYVETQLGNPVDGKVNLDYAKIQDN</sequence>
<dbReference type="AlphaFoldDB" id="A0A8S0RIV9"/>
<feature type="domain" description="Fe2OG dioxygenase" evidence="6">
    <location>
        <begin position="208"/>
        <end position="311"/>
    </location>
</feature>
<accession>A0A8S0RIV9</accession>
<evidence type="ECO:0000256" key="4">
    <source>
        <dbReference type="RuleBase" id="RU003682"/>
    </source>
</evidence>
<dbReference type="Pfam" id="PF03171">
    <property type="entry name" value="2OG-FeII_Oxy"/>
    <property type="match status" value="1"/>
</dbReference>
<dbReference type="InterPro" id="IPR005123">
    <property type="entry name" value="Oxoglu/Fe-dep_dioxygenase_dom"/>
</dbReference>
<proteinExistence type="inferred from homology"/>
<keyword evidence="3 4" id="KW-0408">Iron</keyword>
<dbReference type="SUPFAM" id="SSF51197">
    <property type="entry name" value="Clavaminate synthase-like"/>
    <property type="match status" value="1"/>
</dbReference>
<dbReference type="GO" id="GO:0009805">
    <property type="term" value="P:coumarin biosynthetic process"/>
    <property type="evidence" value="ECO:0007669"/>
    <property type="project" value="UniProtKB-ARBA"/>
</dbReference>
<dbReference type="PROSITE" id="PS51471">
    <property type="entry name" value="FE2OG_OXY"/>
    <property type="match status" value="1"/>
</dbReference>
<comment type="similarity">
    <text evidence="1 4">Belongs to the iron/ascorbate-dependent oxidoreductase family.</text>
</comment>
<dbReference type="Gene3D" id="2.60.120.330">
    <property type="entry name" value="B-lactam Antibiotic, Isopenicillin N Synthase, Chain"/>
    <property type="match status" value="1"/>
</dbReference>
<dbReference type="PANTHER" id="PTHR47991">
    <property type="entry name" value="OXOGLUTARATE/IRON-DEPENDENT DIOXYGENASE"/>
    <property type="match status" value="1"/>
</dbReference>
<dbReference type="Pfam" id="PF14226">
    <property type="entry name" value="DIOX_N"/>
    <property type="match status" value="1"/>
</dbReference>